<evidence type="ECO:0000313" key="6">
    <source>
        <dbReference type="EMBL" id="CAD5119060.1"/>
    </source>
</evidence>
<feature type="compositionally biased region" description="Low complexity" evidence="3">
    <location>
        <begin position="328"/>
        <end position="342"/>
    </location>
</feature>
<accession>A0A7I8VS14</accession>
<comment type="caution">
    <text evidence="6">The sequence shown here is derived from an EMBL/GenBank/DDBJ whole genome shotgun (WGS) entry which is preliminary data.</text>
</comment>
<evidence type="ECO:0000256" key="1">
    <source>
        <dbReference type="ARBA" id="ARBA00022999"/>
    </source>
</evidence>
<dbReference type="SMART" id="SM00252">
    <property type="entry name" value="SH2"/>
    <property type="match status" value="1"/>
</dbReference>
<feature type="compositionally biased region" description="Low complexity" evidence="3">
    <location>
        <begin position="385"/>
        <end position="395"/>
    </location>
</feature>
<dbReference type="PROSITE" id="PS50001">
    <property type="entry name" value="SH2"/>
    <property type="match status" value="1"/>
</dbReference>
<dbReference type="InterPro" id="IPR036860">
    <property type="entry name" value="SH2_dom_sf"/>
</dbReference>
<evidence type="ECO:0000259" key="5">
    <source>
        <dbReference type="PROSITE" id="PS50001"/>
    </source>
</evidence>
<feature type="region of interest" description="Disordered" evidence="3">
    <location>
        <begin position="244"/>
        <end position="271"/>
    </location>
</feature>
<dbReference type="Gene3D" id="2.30.29.30">
    <property type="entry name" value="Pleckstrin-homology domain (PH domain)/Phosphotyrosine-binding domain (PTB)"/>
    <property type="match status" value="1"/>
</dbReference>
<evidence type="ECO:0000256" key="2">
    <source>
        <dbReference type="PROSITE-ProRule" id="PRU00191"/>
    </source>
</evidence>
<dbReference type="PROSITE" id="PS01179">
    <property type="entry name" value="PID"/>
    <property type="match status" value="1"/>
</dbReference>
<evidence type="ECO:0000256" key="3">
    <source>
        <dbReference type="SAM" id="MobiDB-lite"/>
    </source>
</evidence>
<protein>
    <submittedName>
        <fullName evidence="6">DgyrCDS7706</fullName>
    </submittedName>
</protein>
<name>A0A7I8VS14_9ANNE</name>
<evidence type="ECO:0000259" key="4">
    <source>
        <dbReference type="PROSITE" id="PS01179"/>
    </source>
</evidence>
<organism evidence="6 7">
    <name type="scientific">Dimorphilus gyrociliatus</name>
    <dbReference type="NCBI Taxonomy" id="2664684"/>
    <lineage>
        <taxon>Eukaryota</taxon>
        <taxon>Metazoa</taxon>
        <taxon>Spiralia</taxon>
        <taxon>Lophotrochozoa</taxon>
        <taxon>Annelida</taxon>
        <taxon>Polychaeta</taxon>
        <taxon>Polychaeta incertae sedis</taxon>
        <taxon>Dinophilidae</taxon>
        <taxon>Dimorphilus</taxon>
    </lineage>
</organism>
<dbReference type="EMBL" id="CAJFCJ010000009">
    <property type="protein sequence ID" value="CAD5119060.1"/>
    <property type="molecule type" value="Genomic_DNA"/>
</dbReference>
<feature type="domain" description="SH2" evidence="5">
    <location>
        <begin position="453"/>
        <end position="555"/>
    </location>
</feature>
<dbReference type="OrthoDB" id="10013007at2759"/>
<dbReference type="SUPFAM" id="SSF50729">
    <property type="entry name" value="PH domain-like"/>
    <property type="match status" value="1"/>
</dbReference>
<keyword evidence="7" id="KW-1185">Reference proteome</keyword>
<feature type="compositionally biased region" description="Basic and acidic residues" evidence="3">
    <location>
        <begin position="362"/>
        <end position="384"/>
    </location>
</feature>
<dbReference type="SUPFAM" id="SSF55550">
    <property type="entry name" value="SH2 domain"/>
    <property type="match status" value="1"/>
</dbReference>
<feature type="region of interest" description="Disordered" evidence="3">
    <location>
        <begin position="324"/>
        <end position="441"/>
    </location>
</feature>
<dbReference type="InterPro" id="IPR006020">
    <property type="entry name" value="PTB/PI_dom"/>
</dbReference>
<dbReference type="Gene3D" id="3.30.505.10">
    <property type="entry name" value="SH2 domain"/>
    <property type="match status" value="1"/>
</dbReference>
<dbReference type="CDD" id="cd00173">
    <property type="entry name" value="SH2"/>
    <property type="match status" value="1"/>
</dbReference>
<dbReference type="PANTHER" id="PTHR15832">
    <property type="entry name" value="SHC (SRC HOMOLOGY DOMAIN C-TERMINAL) ADAPTOR HOMOLOG"/>
    <property type="match status" value="1"/>
</dbReference>
<feature type="compositionally biased region" description="Polar residues" evidence="3">
    <location>
        <begin position="407"/>
        <end position="416"/>
    </location>
</feature>
<keyword evidence="1 2" id="KW-0727">SH2 domain</keyword>
<feature type="compositionally biased region" description="Acidic residues" evidence="3">
    <location>
        <begin position="578"/>
        <end position="589"/>
    </location>
</feature>
<dbReference type="Pfam" id="PF00017">
    <property type="entry name" value="SH2"/>
    <property type="match status" value="1"/>
</dbReference>
<reference evidence="6 7" key="1">
    <citation type="submission" date="2020-08" db="EMBL/GenBank/DDBJ databases">
        <authorList>
            <person name="Hejnol A."/>
        </authorList>
    </citation>
    <scope>NUCLEOTIDE SEQUENCE [LARGE SCALE GENOMIC DNA]</scope>
</reference>
<proteinExistence type="predicted"/>
<dbReference type="Pfam" id="PF00640">
    <property type="entry name" value="PID"/>
    <property type="match status" value="1"/>
</dbReference>
<gene>
    <name evidence="6" type="ORF">DGYR_LOCUS7350</name>
</gene>
<dbReference type="AlphaFoldDB" id="A0A7I8VS14"/>
<sequence length="604" mass="69197">MAYFVRGLINYSLDSFEYNCIIKFFCLQYLGPFRVEGDDEQTRAEFVQSKLQNTNTSRASTPVVLVISVAGIEAWNRNLNGQKAHLHLSYPLRRISYALCDPDLRLYAFLARESNDPPTEQCCHVFLTQTGEEAERMSMITGNAFSLAYAFLQKQDKDEQTTFHEAVSKNIDENRRMMEERNEKQDELKKQVLGYISNTQTASERMKDRKKFKERQLTDECKEIREGFRQSGRSKWAKKEVKRVQHKRPFSSGEKDKINTPTITSAPSPLINDVREAFQSLESANRSPVTCLKDTIDAHFENYERSMLEQQQREEERRQSILSIVENSMTSEQESSSSTSRSIRNRPLPDAPSTGSSSLEKSGSDRIRNGSGDHKDLNDIELIKRPSSPRRSTSITPPPLPPRENRPSTIETSSTEFEFFAPESDEEGRRLSDNGVTQNSKASIDEDFTQYPWFYSGVPRESILEFLSQQEFGSFVIRESTSEIGCFALSLKVPNYSASPGEPRFILKHYLIEKTPCGRYRFQKGPDKEWATLASLVTHLTVLKEVLPVELRLPRTARNPSFKFSIQPELRIRRRVEDSDDADDEDEEADIRQGISSIEVASPY</sequence>
<dbReference type="InterPro" id="IPR011993">
    <property type="entry name" value="PH-like_dom_sf"/>
</dbReference>
<dbReference type="PANTHER" id="PTHR15832:SF2">
    <property type="entry name" value="SH2 DOMAIN-CONTAINING PROTEIN"/>
    <property type="match status" value="1"/>
</dbReference>
<evidence type="ECO:0000313" key="7">
    <source>
        <dbReference type="Proteomes" id="UP000549394"/>
    </source>
</evidence>
<dbReference type="InterPro" id="IPR000980">
    <property type="entry name" value="SH2"/>
</dbReference>
<feature type="region of interest" description="Disordered" evidence="3">
    <location>
        <begin position="575"/>
        <end position="604"/>
    </location>
</feature>
<dbReference type="SMART" id="SM00462">
    <property type="entry name" value="PTB"/>
    <property type="match status" value="1"/>
</dbReference>
<dbReference type="Proteomes" id="UP000549394">
    <property type="component" value="Unassembled WGS sequence"/>
</dbReference>
<feature type="domain" description="PID" evidence="4">
    <location>
        <begin position="25"/>
        <end position="149"/>
    </location>
</feature>